<comment type="caution">
    <text evidence="1">The sequence shown here is derived from an EMBL/GenBank/DDBJ whole genome shotgun (WGS) entry which is preliminary data.</text>
</comment>
<dbReference type="EMBL" id="ACJN02000001">
    <property type="protein sequence ID" value="EFI35578.1"/>
    <property type="molecule type" value="Genomic_DNA"/>
</dbReference>
<sequence length="104" mass="12161">MSRRPAILTNQILVPHNLQQEYPHKPMPEDTLFHMTWYLKELNHLWLLGNIDFGLLVLSRKPVQIKQDIYAAVKGCVPEDTPLENYLQQESYWVSHYPESAICG</sequence>
<proteinExistence type="predicted"/>
<protein>
    <submittedName>
        <fullName evidence="1">Uncharacterized protein</fullName>
    </submittedName>
</protein>
<evidence type="ECO:0000313" key="2">
    <source>
        <dbReference type="Proteomes" id="UP000005496"/>
    </source>
</evidence>
<dbReference type="AlphaFoldDB" id="D6SLL7"/>
<organism evidence="1 2">
    <name type="scientific">Desulfonatronospira thiodismutans ASO3-1</name>
    <dbReference type="NCBI Taxonomy" id="555779"/>
    <lineage>
        <taxon>Bacteria</taxon>
        <taxon>Pseudomonadati</taxon>
        <taxon>Thermodesulfobacteriota</taxon>
        <taxon>Desulfovibrionia</taxon>
        <taxon>Desulfovibrionales</taxon>
        <taxon>Desulfonatronovibrionaceae</taxon>
        <taxon>Desulfonatronospira</taxon>
    </lineage>
</organism>
<dbReference type="Proteomes" id="UP000005496">
    <property type="component" value="Unassembled WGS sequence"/>
</dbReference>
<reference evidence="1" key="1">
    <citation type="submission" date="2010-05" db="EMBL/GenBank/DDBJ databases">
        <title>The draft genome of Desulfonatronospira thiodismutans ASO3-1.</title>
        <authorList>
            <consortium name="US DOE Joint Genome Institute (JGI-PGF)"/>
            <person name="Lucas S."/>
            <person name="Copeland A."/>
            <person name="Lapidus A."/>
            <person name="Cheng J.-F."/>
            <person name="Bruce D."/>
            <person name="Goodwin L."/>
            <person name="Pitluck S."/>
            <person name="Chertkov O."/>
            <person name="Brettin T."/>
            <person name="Detter J.C."/>
            <person name="Han C."/>
            <person name="Land M.L."/>
            <person name="Hauser L."/>
            <person name="Kyrpides N."/>
            <person name="Mikhailova N."/>
            <person name="Muyzer G."/>
            <person name="Woyke T."/>
        </authorList>
    </citation>
    <scope>NUCLEOTIDE SEQUENCE [LARGE SCALE GENOMIC DNA]</scope>
    <source>
        <strain evidence="1">ASO3-1</strain>
    </source>
</reference>
<accession>D6SLL7</accession>
<keyword evidence="2" id="KW-1185">Reference proteome</keyword>
<gene>
    <name evidence="1" type="ORF">Dthio_PD3004</name>
</gene>
<evidence type="ECO:0000313" key="1">
    <source>
        <dbReference type="EMBL" id="EFI35578.1"/>
    </source>
</evidence>
<name>D6SLL7_9BACT</name>